<keyword evidence="2" id="KW-0238">DNA-binding</keyword>
<reference evidence="8 9" key="2">
    <citation type="submission" date="2016-12" db="EMBL/GenBank/DDBJ databases">
        <title>Diversity of luminous bacteria.</title>
        <authorList>
            <person name="Yoshizawa S."/>
            <person name="Kogure K."/>
        </authorList>
    </citation>
    <scope>NUCLEOTIDE SEQUENCE [LARGE SCALE GENOMIC DNA]</scope>
    <source>
        <strain evidence="8 9">NBRC 105001</strain>
    </source>
</reference>
<sequence>MIRAYLRASTNDQDSSRAKNELREFVKVRNLQIASFYQENISGTAIERPKLDQLIEDSEDGDVLLIEKMDRLTRLPFQTWETLKSRIKAKGLSIVVVDQSMTHQTLVDSDESVSAIQQALTNFMLDLGAAMARDDYETRQKRAQQGIAKAKKEGRYKGRPINVETAQKCRAVKLLVADGETISAACKSQDVGRATYYKYLQDKSY</sequence>
<accession>A0A2S7XL79</accession>
<dbReference type="EMBL" id="BSOU01000006">
    <property type="protein sequence ID" value="GLR75746.1"/>
    <property type="molecule type" value="Genomic_DNA"/>
</dbReference>
<evidence type="ECO:0000259" key="6">
    <source>
        <dbReference type="PROSITE" id="PS51736"/>
    </source>
</evidence>
<dbReference type="InterPro" id="IPR006119">
    <property type="entry name" value="Resolv_N"/>
</dbReference>
<reference evidence="7" key="1">
    <citation type="journal article" date="2014" name="Int. J. Syst. Evol. Microbiol.">
        <title>Complete genome of a new Firmicutes species belonging to the dominant human colonic microbiota ('Ruminococcus bicirculans') reveals two chromosomes and a selective capacity to utilize plant glucans.</title>
        <authorList>
            <consortium name="NISC Comparative Sequencing Program"/>
            <person name="Wegmann U."/>
            <person name="Louis P."/>
            <person name="Goesmann A."/>
            <person name="Henrissat B."/>
            <person name="Duncan S.H."/>
            <person name="Flint H.J."/>
        </authorList>
    </citation>
    <scope>NUCLEOTIDE SEQUENCE</scope>
    <source>
        <strain evidence="7">NBRC 105001</strain>
    </source>
</reference>
<dbReference type="GO" id="GO:0015074">
    <property type="term" value="P:DNA integration"/>
    <property type="evidence" value="ECO:0007669"/>
    <property type="project" value="UniProtKB-KW"/>
</dbReference>
<dbReference type="GO" id="GO:0000150">
    <property type="term" value="F:DNA strand exchange activity"/>
    <property type="evidence" value="ECO:0007669"/>
    <property type="project" value="InterPro"/>
</dbReference>
<dbReference type="SMART" id="SM00857">
    <property type="entry name" value="Resolvase"/>
    <property type="match status" value="1"/>
</dbReference>
<keyword evidence="3" id="KW-0233">DNA recombination</keyword>
<feature type="domain" description="Resolvase/invertase-type recombinase catalytic" evidence="6">
    <location>
        <begin position="1"/>
        <end position="154"/>
    </location>
</feature>
<dbReference type="InterPro" id="IPR006118">
    <property type="entry name" value="Recombinase_CS"/>
</dbReference>
<evidence type="ECO:0000313" key="7">
    <source>
        <dbReference type="EMBL" id="GLR75746.1"/>
    </source>
</evidence>
<dbReference type="OrthoDB" id="9786476at2"/>
<evidence type="ECO:0000313" key="8">
    <source>
        <dbReference type="EMBL" id="PQJ94450.1"/>
    </source>
</evidence>
<dbReference type="Proteomes" id="UP000239273">
    <property type="component" value="Unassembled WGS sequence"/>
</dbReference>
<reference evidence="7" key="4">
    <citation type="submission" date="2023-01" db="EMBL/GenBank/DDBJ databases">
        <title>Draft genome sequence of Aliivibrio sifiae strain NBRC 105001.</title>
        <authorList>
            <person name="Sun Q."/>
            <person name="Mori K."/>
        </authorList>
    </citation>
    <scope>NUCLEOTIDE SEQUENCE</scope>
    <source>
        <strain evidence="7">NBRC 105001</strain>
    </source>
</reference>
<reference evidence="10" key="3">
    <citation type="journal article" date="2019" name="Int. J. Syst. Evol. Microbiol.">
        <title>The Global Catalogue of Microorganisms (GCM) 10K type strain sequencing project: providing services to taxonomists for standard genome sequencing and annotation.</title>
        <authorList>
            <consortium name="The Broad Institute Genomics Platform"/>
            <consortium name="The Broad Institute Genome Sequencing Center for Infectious Disease"/>
            <person name="Wu L."/>
            <person name="Ma J."/>
        </authorList>
    </citation>
    <scope>NUCLEOTIDE SEQUENCE [LARGE SCALE GENOMIC DNA]</scope>
    <source>
        <strain evidence="10">NBRC 105001</strain>
    </source>
</reference>
<dbReference type="Gene3D" id="3.40.50.1390">
    <property type="entry name" value="Resolvase, N-terminal catalytic domain"/>
    <property type="match status" value="1"/>
</dbReference>
<organism evidence="8 9">
    <name type="scientific">Aliivibrio sifiae</name>
    <dbReference type="NCBI Taxonomy" id="566293"/>
    <lineage>
        <taxon>Bacteria</taxon>
        <taxon>Pseudomonadati</taxon>
        <taxon>Pseudomonadota</taxon>
        <taxon>Gammaproteobacteria</taxon>
        <taxon>Vibrionales</taxon>
        <taxon>Vibrionaceae</taxon>
        <taxon>Aliivibrio</taxon>
    </lineage>
</organism>
<dbReference type="EMBL" id="MSCP01000001">
    <property type="protein sequence ID" value="PQJ94450.1"/>
    <property type="molecule type" value="Genomic_DNA"/>
</dbReference>
<dbReference type="InterPro" id="IPR050639">
    <property type="entry name" value="SSR_resolvase"/>
</dbReference>
<gene>
    <name evidence="8" type="ORF">BTO23_10430</name>
    <name evidence="7" type="ORF">GCM10007855_26200</name>
</gene>
<dbReference type="GO" id="GO:0003677">
    <property type="term" value="F:DNA binding"/>
    <property type="evidence" value="ECO:0007669"/>
    <property type="project" value="UniProtKB-KW"/>
</dbReference>
<evidence type="ECO:0000313" key="9">
    <source>
        <dbReference type="Proteomes" id="UP000239273"/>
    </source>
</evidence>
<dbReference type="Pfam" id="PF00239">
    <property type="entry name" value="Resolvase"/>
    <property type="match status" value="1"/>
</dbReference>
<dbReference type="RefSeq" id="WP_105063462.1">
    <property type="nucleotide sequence ID" value="NZ_BSOU01000006.1"/>
</dbReference>
<evidence type="ECO:0000256" key="3">
    <source>
        <dbReference type="ARBA" id="ARBA00023172"/>
    </source>
</evidence>
<keyword evidence="1" id="KW-0229">DNA integration</keyword>
<dbReference type="PANTHER" id="PTHR30461:SF25">
    <property type="entry name" value="RESOLVASE-RELATED"/>
    <property type="match status" value="1"/>
</dbReference>
<dbReference type="SUPFAM" id="SSF53041">
    <property type="entry name" value="Resolvase-like"/>
    <property type="match status" value="1"/>
</dbReference>
<keyword evidence="10" id="KW-1185">Reference proteome</keyword>
<dbReference type="PANTHER" id="PTHR30461">
    <property type="entry name" value="DNA-INVERTASE FROM LAMBDOID PROPHAGE"/>
    <property type="match status" value="1"/>
</dbReference>
<evidence type="ECO:0000256" key="4">
    <source>
        <dbReference type="PIRSR" id="PIRSR606118-50"/>
    </source>
</evidence>
<evidence type="ECO:0000313" key="10">
    <source>
        <dbReference type="Proteomes" id="UP001156660"/>
    </source>
</evidence>
<dbReference type="PROSITE" id="PS00397">
    <property type="entry name" value="RECOMBINASES_1"/>
    <property type="match status" value="1"/>
</dbReference>
<evidence type="ECO:0000256" key="5">
    <source>
        <dbReference type="PROSITE-ProRule" id="PRU10137"/>
    </source>
</evidence>
<proteinExistence type="predicted"/>
<dbReference type="AlphaFoldDB" id="A0A2S7XL79"/>
<dbReference type="PROSITE" id="PS51736">
    <property type="entry name" value="RECOMBINASES_3"/>
    <property type="match status" value="1"/>
</dbReference>
<protein>
    <submittedName>
        <fullName evidence="8">Resolvase</fullName>
    </submittedName>
</protein>
<dbReference type="InterPro" id="IPR036162">
    <property type="entry name" value="Resolvase-like_N_sf"/>
</dbReference>
<dbReference type="Proteomes" id="UP001156660">
    <property type="component" value="Unassembled WGS sequence"/>
</dbReference>
<evidence type="ECO:0000256" key="2">
    <source>
        <dbReference type="ARBA" id="ARBA00023125"/>
    </source>
</evidence>
<feature type="active site" description="O-(5'-phospho-DNA)-serine intermediate" evidence="4 5">
    <location>
        <position position="9"/>
    </location>
</feature>
<name>A0A2S7XL79_9GAMM</name>
<comment type="caution">
    <text evidence="8">The sequence shown here is derived from an EMBL/GenBank/DDBJ whole genome shotgun (WGS) entry which is preliminary data.</text>
</comment>
<evidence type="ECO:0000256" key="1">
    <source>
        <dbReference type="ARBA" id="ARBA00022908"/>
    </source>
</evidence>